<accession>A0A2X3DXU3</accession>
<dbReference type="AlphaFoldDB" id="A0A2X3DXU3"/>
<dbReference type="InterPro" id="IPR019638">
    <property type="entry name" value="DUF2502"/>
</dbReference>
<dbReference type="Proteomes" id="UP001276300">
    <property type="component" value="Unassembled WGS sequence"/>
</dbReference>
<dbReference type="GeneID" id="99777990"/>
<keyword evidence="5" id="KW-1185">Reference proteome</keyword>
<dbReference type="RefSeq" id="WP_061283013.1">
    <property type="nucleotide sequence ID" value="NZ_CALMQG010000022.1"/>
</dbReference>
<dbReference type="Pfam" id="PF10697">
    <property type="entry name" value="DUF2502"/>
    <property type="match status" value="1"/>
</dbReference>
<dbReference type="OrthoDB" id="9180720at2"/>
<dbReference type="EMBL" id="JAUEQX010000012">
    <property type="protein sequence ID" value="MDW3778170.1"/>
    <property type="molecule type" value="Genomic_DNA"/>
</dbReference>
<dbReference type="EMBL" id="CAADJD010000021">
    <property type="protein sequence ID" value="VFS71186.1"/>
    <property type="molecule type" value="Genomic_DNA"/>
</dbReference>
<feature type="chain" id="PRO_5042701565" evidence="2">
    <location>
        <begin position="22"/>
        <end position="109"/>
    </location>
</feature>
<dbReference type="Proteomes" id="UP000401081">
    <property type="component" value="Unassembled WGS sequence"/>
</dbReference>
<evidence type="ECO:0000313" key="4">
    <source>
        <dbReference type="EMBL" id="VFS71186.1"/>
    </source>
</evidence>
<reference evidence="4 5" key="1">
    <citation type="submission" date="2019-03" db="EMBL/GenBank/DDBJ databases">
        <authorList>
            <consortium name="Pathogen Informatics"/>
        </authorList>
    </citation>
    <scope>NUCLEOTIDE SEQUENCE [LARGE SCALE GENOMIC DNA]</scope>
    <source>
        <strain evidence="4 5">NCTC12993</strain>
    </source>
</reference>
<feature type="compositionally biased region" description="Basic and acidic residues" evidence="1">
    <location>
        <begin position="73"/>
        <end position="109"/>
    </location>
</feature>
<dbReference type="STRING" id="580.GCA_001266615_00715"/>
<feature type="signal peptide" evidence="2">
    <location>
        <begin position="1"/>
        <end position="21"/>
    </location>
</feature>
<feature type="region of interest" description="Disordered" evidence="1">
    <location>
        <begin position="65"/>
        <end position="109"/>
    </location>
</feature>
<proteinExistence type="predicted"/>
<evidence type="ECO:0000256" key="1">
    <source>
        <dbReference type="SAM" id="MobiDB-lite"/>
    </source>
</evidence>
<reference evidence="3" key="2">
    <citation type="journal article" date="2023" name="J Glob Antimicrob Resist">
        <title>Emergence of NDM-1 and KPC-3 carbapenemases in Kluyvera cryocrescens: Investigating genetic heterogeneity and acquisition routes of blaNDM-1 in Enterobacterales species in Portugal.</title>
        <authorList>
            <person name="Loiodice M."/>
            <person name="Ribeiro M."/>
            <person name="Peixe L."/>
            <person name="Novais A."/>
        </authorList>
    </citation>
    <scope>NUCLEOTIDE SEQUENCE</scope>
    <source>
        <strain evidence="3">K629</strain>
    </source>
</reference>
<organism evidence="4 5">
    <name type="scientific">Kluyvera cryocrescens</name>
    <name type="common">Kluyvera citrophila</name>
    <dbReference type="NCBI Taxonomy" id="580"/>
    <lineage>
        <taxon>Bacteria</taxon>
        <taxon>Pseudomonadati</taxon>
        <taxon>Pseudomonadota</taxon>
        <taxon>Gammaproteobacteria</taxon>
        <taxon>Enterobacterales</taxon>
        <taxon>Enterobacteriaceae</taxon>
        <taxon>Kluyvera</taxon>
    </lineage>
</organism>
<evidence type="ECO:0000256" key="2">
    <source>
        <dbReference type="SAM" id="SignalP"/>
    </source>
</evidence>
<protein>
    <submittedName>
        <fullName evidence="3">DUF2502 domain-containing protein</fullName>
    </submittedName>
    <submittedName>
        <fullName evidence="4">Protein of uncharacterized function (DUF2502)</fullName>
    </submittedName>
</protein>
<evidence type="ECO:0000313" key="5">
    <source>
        <dbReference type="Proteomes" id="UP000401081"/>
    </source>
</evidence>
<keyword evidence="2" id="KW-0732">Signal</keyword>
<sequence length="109" mass="12845">MLKPAMFALAMMLAAPVMVQAAEITLIPAVKLQIGDQDNSGRYWDGGHWRDHSWWKEHYEWRDNRWHAHTPPPRHDDRGHDDHHDNRGHDNRGPGNDHRDDHRPPPNHH</sequence>
<name>A0A2X3DXU3_KLUCR</name>
<gene>
    <name evidence="4" type="ORF">NCTC12993_04582</name>
    <name evidence="3" type="ORF">QWU01_15275</name>
</gene>
<evidence type="ECO:0000313" key="3">
    <source>
        <dbReference type="EMBL" id="MDW3778170.1"/>
    </source>
</evidence>